<keyword evidence="1" id="KW-0472">Membrane</keyword>
<dbReference type="AlphaFoldDB" id="A0A073CCF3"/>
<keyword evidence="1" id="KW-0812">Transmembrane</keyword>
<keyword evidence="2" id="KW-0614">Plasmid</keyword>
<dbReference type="Proteomes" id="UP000027395">
    <property type="component" value="Plasmid pPA115"/>
</dbReference>
<keyword evidence="3" id="KW-1185">Reference proteome</keyword>
<dbReference type="HOGENOM" id="CLU_077634_0_0_3"/>
<gene>
    <name evidence="2" type="ORF">A19Y_9100</name>
</gene>
<protein>
    <submittedName>
        <fullName evidence="2">Uncharacterized protein</fullName>
    </submittedName>
</protein>
<dbReference type="InterPro" id="IPR046641">
    <property type="entry name" value="DUF6753"/>
</dbReference>
<dbReference type="EMBL" id="CM002804">
    <property type="protein sequence ID" value="KEI65293.1"/>
    <property type="molecule type" value="Genomic_DNA"/>
</dbReference>
<reference evidence="2 3" key="1">
    <citation type="journal article" date="2014" name="Appl. Environ. Microbiol.">
        <title>Elucidation of insertion elements encoded on plasmids and in vitro construction of shuttle vectors from the toxic cyanobacterium Planktothrix.</title>
        <authorList>
            <person name="Christiansen G."/>
            <person name="Goesmann A."/>
            <person name="Kurmayer R."/>
        </authorList>
    </citation>
    <scope>NUCLEOTIDE SEQUENCE [LARGE SCALE GENOMIC DNA]</scope>
    <source>
        <strain evidence="2">NIVA-CYA 126/8</strain>
        <plasmid evidence="2 3">pPA115</plasmid>
    </source>
</reference>
<dbReference type="PATRIC" id="fig|388467.6.peg.4723"/>
<dbReference type="Pfam" id="PF20538">
    <property type="entry name" value="DUF6753"/>
    <property type="match status" value="1"/>
</dbReference>
<name>A0A073CCF3_PLAA1</name>
<organism evidence="2 3">
    <name type="scientific">Planktothrix agardhii (strain NIVA-CYA 126/8)</name>
    <dbReference type="NCBI Taxonomy" id="388467"/>
    <lineage>
        <taxon>Bacteria</taxon>
        <taxon>Bacillati</taxon>
        <taxon>Cyanobacteriota</taxon>
        <taxon>Cyanophyceae</taxon>
        <taxon>Oscillatoriophycideae</taxon>
        <taxon>Oscillatoriales</taxon>
        <taxon>Microcoleaceae</taxon>
        <taxon>Planktothrix</taxon>
    </lineage>
</organism>
<evidence type="ECO:0000313" key="2">
    <source>
        <dbReference type="EMBL" id="KEI65293.1"/>
    </source>
</evidence>
<proteinExistence type="predicted"/>
<evidence type="ECO:0000256" key="1">
    <source>
        <dbReference type="SAM" id="Phobius"/>
    </source>
</evidence>
<evidence type="ECO:0000313" key="3">
    <source>
        <dbReference type="Proteomes" id="UP000027395"/>
    </source>
</evidence>
<dbReference type="RefSeq" id="WP_042158473.1">
    <property type="nucleotide sequence ID" value="NZ_CM002804.1"/>
</dbReference>
<keyword evidence="1" id="KW-1133">Transmembrane helix</keyword>
<accession>A0A073CCF3</accession>
<sequence>MSYGAVDTKSLLDIALEGQSEEYRRKVLELAFKGKIEPTDPIFLILLATGRLEVLIQESPKPEDFELAFERWVGRINKTLANYERVAVEKQEGQIAEAVNSLVRQTELTKVATSARSLMVAAGILLTTLGVGALMGWMGVLWSQGGFAPGEAVHLTQEQAEGLRWATSAEGKFARNLMRWNSDGLTDLECKKDVERLGVTLEVAGRPATSGFCTIWVEPVEKRRFRK</sequence>
<feature type="transmembrane region" description="Helical" evidence="1">
    <location>
        <begin position="118"/>
        <end position="142"/>
    </location>
</feature>
<geneLocation type="plasmid" evidence="2 3">
    <name>pPA115</name>
</geneLocation>